<evidence type="ECO:0000259" key="1">
    <source>
        <dbReference type="SMART" id="SM00382"/>
    </source>
</evidence>
<dbReference type="Pfam" id="PF07728">
    <property type="entry name" value="AAA_5"/>
    <property type="match status" value="1"/>
</dbReference>
<gene>
    <name evidence="2" type="ORF">GCM10017653_09890</name>
</gene>
<dbReference type="InterPro" id="IPR011704">
    <property type="entry name" value="ATPase_dyneun-rel_AAA"/>
</dbReference>
<feature type="domain" description="AAA+ ATPase" evidence="1">
    <location>
        <begin position="247"/>
        <end position="426"/>
    </location>
</feature>
<comment type="caution">
    <text evidence="2">The sequence shown here is derived from an EMBL/GenBank/DDBJ whole genome shotgun (WGS) entry which is preliminary data.</text>
</comment>
<accession>A0A9W6JSB4</accession>
<protein>
    <recommendedName>
        <fullName evidence="1">AAA+ ATPase domain-containing protein</fullName>
    </recommendedName>
</protein>
<proteinExistence type="predicted"/>
<dbReference type="Gene3D" id="3.40.50.300">
    <property type="entry name" value="P-loop containing nucleotide triphosphate hydrolases"/>
    <property type="match status" value="1"/>
</dbReference>
<dbReference type="SMART" id="SM00382">
    <property type="entry name" value="AAA"/>
    <property type="match status" value="1"/>
</dbReference>
<sequence length="553" mass="60653">MAKDDALRDRLVEIASQDQNIRVQRLTAAQAKNELGLAMGGSSNPVYRFEIKYDGEAFDAIAFTSILNARNRPATRAEALGQAIAKSGAKLFVHSPFLLVFDFSDSRFMAVSAAKLFGAFANEAAKRDIPYADSATFSLTPSFDRKTVTMYAALADDAVWYCGDITALTPDELKKGLRQIHEESQAANIDQIVSATASRIAAAPVSDLPRTTELAHPAFLPVGGAGEDHKIELDSRIWRMIVNAIRSSPAVILVGPPGTGKTTLVRRAISHFARETERAGRITKEPLWATPDESWTTRDLVGGETIIEGNIAFRPGWVPRSIGEGRWLILDEANRADMDRIFGGLLTWLSGGRVAIGTETSDRNAREVLLDWSAGISSRSDTDDGRIIYSAGTDWRLIGTYNALDAQRVFRFGQALGRRFVRVPIPAATPETFSQILADSRGELAFTTRHQVAELYAAHYASESTLLGPALFIAMCDYLRVATDPAVEDDARDSNMETDPQELMAEAYIIHVGTWLAQLETADLDALEQRSLGNRSLAEKEWQWIRSMLGSLA</sequence>
<reference evidence="2" key="1">
    <citation type="journal article" date="2014" name="Int. J. Syst. Evol. Microbiol.">
        <title>Complete genome sequence of Corynebacterium casei LMG S-19264T (=DSM 44701T), isolated from a smear-ripened cheese.</title>
        <authorList>
            <consortium name="US DOE Joint Genome Institute (JGI-PGF)"/>
            <person name="Walter F."/>
            <person name="Albersmeier A."/>
            <person name="Kalinowski J."/>
            <person name="Ruckert C."/>
        </authorList>
    </citation>
    <scope>NUCLEOTIDE SEQUENCE</scope>
    <source>
        <strain evidence="2">VKM B-2789</strain>
    </source>
</reference>
<dbReference type="EMBL" id="BSFM01000005">
    <property type="protein sequence ID" value="GLK82920.1"/>
    <property type="molecule type" value="Genomic_DNA"/>
</dbReference>
<dbReference type="RefSeq" id="WP_213365347.1">
    <property type="nucleotide sequence ID" value="NZ_BSFM01000005.1"/>
</dbReference>
<evidence type="ECO:0000313" key="2">
    <source>
        <dbReference type="EMBL" id="GLK82920.1"/>
    </source>
</evidence>
<dbReference type="InterPro" id="IPR003593">
    <property type="entry name" value="AAA+_ATPase"/>
</dbReference>
<organism evidence="2 3">
    <name type="scientific">Ancylobacter defluvii</name>
    <dbReference type="NCBI Taxonomy" id="1282440"/>
    <lineage>
        <taxon>Bacteria</taxon>
        <taxon>Pseudomonadati</taxon>
        <taxon>Pseudomonadota</taxon>
        <taxon>Alphaproteobacteria</taxon>
        <taxon>Hyphomicrobiales</taxon>
        <taxon>Xanthobacteraceae</taxon>
        <taxon>Ancylobacter</taxon>
    </lineage>
</organism>
<name>A0A9W6JSB4_9HYPH</name>
<dbReference type="Proteomes" id="UP001143330">
    <property type="component" value="Unassembled WGS sequence"/>
</dbReference>
<dbReference type="AlphaFoldDB" id="A0A9W6JSB4"/>
<dbReference type="GO" id="GO:0005524">
    <property type="term" value="F:ATP binding"/>
    <property type="evidence" value="ECO:0007669"/>
    <property type="project" value="InterPro"/>
</dbReference>
<dbReference type="InterPro" id="IPR027417">
    <property type="entry name" value="P-loop_NTPase"/>
</dbReference>
<evidence type="ECO:0000313" key="3">
    <source>
        <dbReference type="Proteomes" id="UP001143330"/>
    </source>
</evidence>
<dbReference type="GO" id="GO:0016887">
    <property type="term" value="F:ATP hydrolysis activity"/>
    <property type="evidence" value="ECO:0007669"/>
    <property type="project" value="InterPro"/>
</dbReference>
<dbReference type="SUPFAM" id="SSF52540">
    <property type="entry name" value="P-loop containing nucleoside triphosphate hydrolases"/>
    <property type="match status" value="1"/>
</dbReference>
<reference evidence="2" key="2">
    <citation type="submission" date="2023-01" db="EMBL/GenBank/DDBJ databases">
        <authorList>
            <person name="Sun Q."/>
            <person name="Evtushenko L."/>
        </authorList>
    </citation>
    <scope>NUCLEOTIDE SEQUENCE</scope>
    <source>
        <strain evidence="2">VKM B-2789</strain>
    </source>
</reference>
<dbReference type="PANTHER" id="PTHR37291:SF1">
    <property type="entry name" value="TYPE IV METHYL-DIRECTED RESTRICTION ENZYME ECOKMCRB SUBUNIT"/>
    <property type="match status" value="1"/>
</dbReference>
<dbReference type="PANTHER" id="PTHR37291">
    <property type="entry name" value="5-METHYLCYTOSINE-SPECIFIC RESTRICTION ENZYME B"/>
    <property type="match status" value="1"/>
</dbReference>
<dbReference type="InterPro" id="IPR052934">
    <property type="entry name" value="Methyl-DNA_Rec/Restrict_Enz"/>
</dbReference>
<keyword evidence="3" id="KW-1185">Reference proteome</keyword>